<dbReference type="AlphaFoldDB" id="A0A9W9X158"/>
<name>A0A9W9X158_9EURO</name>
<organism evidence="1 2">
    <name type="scientific">Penicillium desertorum</name>
    <dbReference type="NCBI Taxonomy" id="1303715"/>
    <lineage>
        <taxon>Eukaryota</taxon>
        <taxon>Fungi</taxon>
        <taxon>Dikarya</taxon>
        <taxon>Ascomycota</taxon>
        <taxon>Pezizomycotina</taxon>
        <taxon>Eurotiomycetes</taxon>
        <taxon>Eurotiomycetidae</taxon>
        <taxon>Eurotiales</taxon>
        <taxon>Aspergillaceae</taxon>
        <taxon>Penicillium</taxon>
    </lineage>
</organism>
<dbReference type="OrthoDB" id="4343142at2759"/>
<accession>A0A9W9X158</accession>
<keyword evidence="2" id="KW-1185">Reference proteome</keyword>
<dbReference type="EMBL" id="JAPWDO010000003">
    <property type="protein sequence ID" value="KAJ5480491.1"/>
    <property type="molecule type" value="Genomic_DNA"/>
</dbReference>
<reference evidence="1" key="2">
    <citation type="journal article" date="2023" name="IMA Fungus">
        <title>Comparative genomic study of the Penicillium genus elucidates a diverse pangenome and 15 lateral gene transfer events.</title>
        <authorList>
            <person name="Petersen C."/>
            <person name="Sorensen T."/>
            <person name="Nielsen M.R."/>
            <person name="Sondergaard T.E."/>
            <person name="Sorensen J.L."/>
            <person name="Fitzpatrick D.A."/>
            <person name="Frisvad J.C."/>
            <person name="Nielsen K.L."/>
        </authorList>
    </citation>
    <scope>NUCLEOTIDE SEQUENCE</scope>
    <source>
        <strain evidence="1">IBT 17660</strain>
    </source>
</reference>
<proteinExistence type="predicted"/>
<evidence type="ECO:0000313" key="1">
    <source>
        <dbReference type="EMBL" id="KAJ5480491.1"/>
    </source>
</evidence>
<protein>
    <submittedName>
        <fullName evidence="1">Uncharacterized protein</fullName>
    </submittedName>
</protein>
<reference evidence="1" key="1">
    <citation type="submission" date="2022-12" db="EMBL/GenBank/DDBJ databases">
        <authorList>
            <person name="Petersen C."/>
        </authorList>
    </citation>
    <scope>NUCLEOTIDE SEQUENCE</scope>
    <source>
        <strain evidence="1">IBT 17660</strain>
    </source>
</reference>
<sequence length="304" mass="34729">MQLLHDSWIIFKELKLEDWANYVMGMPSVAIGLFESYHNQMGLSLYSLLQQSPCVVEVFREVTKIVKQIDRFLYFTLSHALMEFENKRPYHDLPMEAGVIAGPLKVLLDRPDRYIIQRLKVLEARYNHYKIGPDIARGRAFDVRTDFFTAVTDQSAATMAWKMTQDVLREFANLNINEIMLNGDHLRRLALKWDQLYHDTLEVATAGGLDGKLRDIAKVIIYTFPFLPSDSTSSLKLGALHDEESFLSMCHFKWNAASTTSGGEQLGWVHRCEGQSSPVPASATCRPFTSVHIPFHRRTEKGTT</sequence>
<dbReference type="Proteomes" id="UP001147760">
    <property type="component" value="Unassembled WGS sequence"/>
</dbReference>
<comment type="caution">
    <text evidence="1">The sequence shown here is derived from an EMBL/GenBank/DDBJ whole genome shotgun (WGS) entry which is preliminary data.</text>
</comment>
<gene>
    <name evidence="1" type="ORF">N7530_006000</name>
</gene>
<evidence type="ECO:0000313" key="2">
    <source>
        <dbReference type="Proteomes" id="UP001147760"/>
    </source>
</evidence>